<evidence type="ECO:0000256" key="1">
    <source>
        <dbReference type="ARBA" id="ARBA00004141"/>
    </source>
</evidence>
<feature type="transmembrane region" description="Helical" evidence="6">
    <location>
        <begin position="213"/>
        <end position="235"/>
    </location>
</feature>
<evidence type="ECO:0000256" key="6">
    <source>
        <dbReference type="SAM" id="Phobius"/>
    </source>
</evidence>
<keyword evidence="5 6" id="KW-0472">Membrane</keyword>
<feature type="transmembrane region" description="Helical" evidence="6">
    <location>
        <begin position="395"/>
        <end position="414"/>
    </location>
</feature>
<feature type="transmembrane region" description="Helical" evidence="6">
    <location>
        <begin position="77"/>
        <end position="96"/>
    </location>
</feature>
<dbReference type="NCBIfam" id="TIGR00785">
    <property type="entry name" value="dass"/>
    <property type="match status" value="1"/>
</dbReference>
<evidence type="ECO:0000256" key="3">
    <source>
        <dbReference type="ARBA" id="ARBA00022692"/>
    </source>
</evidence>
<keyword evidence="3 6" id="KW-0812">Transmembrane</keyword>
<feature type="transmembrane region" description="Helical" evidence="6">
    <location>
        <begin position="454"/>
        <end position="476"/>
    </location>
</feature>
<evidence type="ECO:0000256" key="4">
    <source>
        <dbReference type="ARBA" id="ARBA00022989"/>
    </source>
</evidence>
<protein>
    <submittedName>
        <fullName evidence="7">Anion transporter</fullName>
    </submittedName>
</protein>
<dbReference type="CDD" id="cd01115">
    <property type="entry name" value="SLC13_permease"/>
    <property type="match status" value="1"/>
</dbReference>
<feature type="transmembrane region" description="Helical" evidence="6">
    <location>
        <begin position="361"/>
        <end position="383"/>
    </location>
</feature>
<feature type="transmembrane region" description="Helical" evidence="6">
    <location>
        <begin position="270"/>
        <end position="288"/>
    </location>
</feature>
<feature type="transmembrane region" description="Helical" evidence="6">
    <location>
        <begin position="116"/>
        <end position="149"/>
    </location>
</feature>
<dbReference type="InterPro" id="IPR001898">
    <property type="entry name" value="SLC13A/DASS"/>
</dbReference>
<name>W9H443_9PROT</name>
<dbReference type="PATRIC" id="fig|1385369.3.peg.3300"/>
<dbReference type="InterPro" id="IPR031312">
    <property type="entry name" value="Na/sul_symport_CS"/>
</dbReference>
<dbReference type="Proteomes" id="UP000019486">
    <property type="component" value="Unassembled WGS sequence"/>
</dbReference>
<feature type="transmembrane region" description="Helical" evidence="6">
    <location>
        <begin position="294"/>
        <end position="311"/>
    </location>
</feature>
<sequence length="479" mass="49658">MGITTGFLLFAVMLMLPAPAGMSEPAWTVAAVAVLMAAWWVTEALPLAATSLVPLVAFPLLGVATPREAAVPYADPLIFLFLGGFVLGLGLQRWNLHRRIALTIISWVGTQPSRLVGGFMLATAFLSMWVSNTATAVMMLPVALSVIALIERDRSAGGQAPEHAVGRRNFAVSLLLAVAYGASIGGLATLIGTPPNALLAAYMARTYQVQIGFAQWMVVGVPLVVVMLGLAWLLLTQVVFRTPAGAIKGAMSAVSGEIAGQGPMTRPEKLVGLVFIVTAAAWILRPLLSGVVPGIDDTVIAIASALLLFVIPSGSDKGGFLMDWDTARKLPWGVLLLFGGGLSLASAISDSGLAEWLGQMLGLLGSWPVILVMLVATLAVIFLTELTSNTATAAAFLPLVGSVAVGIGLDPFMLTVPVALAASCAFMLPVATPPNAIVYGSGNLTVADMAKAGVYLNLISTVLITGLTYLAVGTLFRVG</sequence>
<comment type="subcellular location">
    <subcellularLocation>
        <location evidence="1">Membrane</location>
        <topology evidence="1">Multi-pass membrane protein</topology>
    </subcellularLocation>
</comment>
<keyword evidence="2" id="KW-0813">Transport</keyword>
<evidence type="ECO:0000256" key="5">
    <source>
        <dbReference type="ARBA" id="ARBA00023136"/>
    </source>
</evidence>
<dbReference type="EMBL" id="AVFL01000011">
    <property type="protein sequence ID" value="EWY39551.1"/>
    <property type="molecule type" value="Genomic_DNA"/>
</dbReference>
<comment type="caution">
    <text evidence="7">The sequence shown here is derived from an EMBL/GenBank/DDBJ whole genome shotgun (WGS) entry which is preliminary data.</text>
</comment>
<evidence type="ECO:0000313" key="8">
    <source>
        <dbReference type="Proteomes" id="UP000019486"/>
    </source>
</evidence>
<proteinExistence type="predicted"/>
<feature type="transmembrane region" description="Helical" evidence="6">
    <location>
        <begin position="420"/>
        <end position="442"/>
    </location>
</feature>
<dbReference type="AlphaFoldDB" id="W9H443"/>
<reference evidence="7 8" key="1">
    <citation type="submission" date="2013-08" db="EMBL/GenBank/DDBJ databases">
        <title>The genome sequence of Skermanella stibiiresistens.</title>
        <authorList>
            <person name="Zhu W."/>
            <person name="Wang G."/>
        </authorList>
    </citation>
    <scope>NUCLEOTIDE SEQUENCE [LARGE SCALE GENOMIC DNA]</scope>
    <source>
        <strain evidence="7 8">SB22</strain>
    </source>
</reference>
<accession>W9H443</accession>
<dbReference type="STRING" id="1385369.N825_05480"/>
<feature type="transmembrane region" description="Helical" evidence="6">
    <location>
        <begin position="44"/>
        <end position="65"/>
    </location>
</feature>
<evidence type="ECO:0000313" key="7">
    <source>
        <dbReference type="EMBL" id="EWY39551.1"/>
    </source>
</evidence>
<feature type="transmembrane region" description="Helical" evidence="6">
    <location>
        <begin position="332"/>
        <end position="349"/>
    </location>
</feature>
<organism evidence="7 8">
    <name type="scientific">Skermanella stibiiresistens SB22</name>
    <dbReference type="NCBI Taxonomy" id="1385369"/>
    <lineage>
        <taxon>Bacteria</taxon>
        <taxon>Pseudomonadati</taxon>
        <taxon>Pseudomonadota</taxon>
        <taxon>Alphaproteobacteria</taxon>
        <taxon>Rhodospirillales</taxon>
        <taxon>Azospirillaceae</taxon>
        <taxon>Skermanella</taxon>
    </lineage>
</organism>
<dbReference type="GO" id="GO:0005886">
    <property type="term" value="C:plasma membrane"/>
    <property type="evidence" value="ECO:0007669"/>
    <property type="project" value="TreeGrafter"/>
</dbReference>
<dbReference type="GO" id="GO:0015141">
    <property type="term" value="F:succinate transmembrane transporter activity"/>
    <property type="evidence" value="ECO:0007669"/>
    <property type="project" value="UniProtKB-ARBA"/>
</dbReference>
<gene>
    <name evidence="7" type="ORF">N825_05480</name>
</gene>
<dbReference type="PANTHER" id="PTHR10283">
    <property type="entry name" value="SOLUTE CARRIER FAMILY 13 MEMBER"/>
    <property type="match status" value="1"/>
</dbReference>
<evidence type="ECO:0000256" key="2">
    <source>
        <dbReference type="ARBA" id="ARBA00022448"/>
    </source>
</evidence>
<keyword evidence="8" id="KW-1185">Reference proteome</keyword>
<dbReference type="PROSITE" id="PS01271">
    <property type="entry name" value="NA_SULFATE"/>
    <property type="match status" value="1"/>
</dbReference>
<feature type="transmembrane region" description="Helical" evidence="6">
    <location>
        <begin position="170"/>
        <end position="193"/>
    </location>
</feature>
<dbReference type="PANTHER" id="PTHR10283:SF82">
    <property type="entry name" value="SOLUTE CARRIER FAMILY 13 MEMBER 2"/>
    <property type="match status" value="1"/>
</dbReference>
<keyword evidence="4 6" id="KW-1133">Transmembrane helix</keyword>
<dbReference type="Pfam" id="PF00939">
    <property type="entry name" value="Na_sulph_symp"/>
    <property type="match status" value="1"/>
</dbReference>